<reference evidence="3 4" key="1">
    <citation type="journal article" date="2024" name="bioRxiv">
        <title>A reference genome for Trichogramma kaykai: A tiny desert-dwelling parasitoid wasp with competing sex-ratio distorters.</title>
        <authorList>
            <person name="Culotta J."/>
            <person name="Lindsey A.R."/>
        </authorList>
    </citation>
    <scope>NUCLEOTIDE SEQUENCE [LARGE SCALE GENOMIC DNA]</scope>
    <source>
        <strain evidence="3 4">KSX58</strain>
    </source>
</reference>
<evidence type="ECO:0000313" key="3">
    <source>
        <dbReference type="EMBL" id="KAL3386419.1"/>
    </source>
</evidence>
<evidence type="ECO:0000313" key="4">
    <source>
        <dbReference type="Proteomes" id="UP001627154"/>
    </source>
</evidence>
<feature type="chain" id="PRO_5044780834" evidence="2">
    <location>
        <begin position="20"/>
        <end position="536"/>
    </location>
</feature>
<evidence type="ECO:0000256" key="1">
    <source>
        <dbReference type="SAM" id="MobiDB-lite"/>
    </source>
</evidence>
<dbReference type="Proteomes" id="UP001627154">
    <property type="component" value="Unassembled WGS sequence"/>
</dbReference>
<feature type="compositionally biased region" description="Low complexity" evidence="1">
    <location>
        <begin position="168"/>
        <end position="194"/>
    </location>
</feature>
<feature type="region of interest" description="Disordered" evidence="1">
    <location>
        <begin position="389"/>
        <end position="408"/>
    </location>
</feature>
<accession>A0ABD2W0P1</accession>
<proteinExistence type="predicted"/>
<organism evidence="3 4">
    <name type="scientific">Trichogramma kaykai</name>
    <dbReference type="NCBI Taxonomy" id="54128"/>
    <lineage>
        <taxon>Eukaryota</taxon>
        <taxon>Metazoa</taxon>
        <taxon>Ecdysozoa</taxon>
        <taxon>Arthropoda</taxon>
        <taxon>Hexapoda</taxon>
        <taxon>Insecta</taxon>
        <taxon>Pterygota</taxon>
        <taxon>Neoptera</taxon>
        <taxon>Endopterygota</taxon>
        <taxon>Hymenoptera</taxon>
        <taxon>Apocrita</taxon>
        <taxon>Proctotrupomorpha</taxon>
        <taxon>Chalcidoidea</taxon>
        <taxon>Trichogrammatidae</taxon>
        <taxon>Trichogramma</taxon>
    </lineage>
</organism>
<feature type="signal peptide" evidence="2">
    <location>
        <begin position="1"/>
        <end position="19"/>
    </location>
</feature>
<comment type="caution">
    <text evidence="3">The sequence shown here is derived from an EMBL/GenBank/DDBJ whole genome shotgun (WGS) entry which is preliminary data.</text>
</comment>
<feature type="region of interest" description="Disordered" evidence="1">
    <location>
        <begin position="86"/>
        <end position="106"/>
    </location>
</feature>
<feature type="region of interest" description="Disordered" evidence="1">
    <location>
        <begin position="260"/>
        <end position="334"/>
    </location>
</feature>
<protein>
    <submittedName>
        <fullName evidence="3">Uncharacterized protein</fullName>
    </submittedName>
</protein>
<sequence length="536" mass="62018">MTTSPQIFVFVVLLPFCFGQFSIQGPSDGNRRAQGLKFTQDKGVEYTDQAESLRNDGFSIVGASDGNSNFQIQGATDGNSDFKIQGATDGNSEFQIHGPTDGGSQAYVHNYEQQQYQQPTTSKSFDYQEENGNQVHWRSYNRATEQQTQYQEPEVARPIQRRPSTRRAPQQAAVQQQQQQPQAAQPQPQYQQNPGFLGNVNYNPIEKAPPSIQEILQYQAQIPYIDIVPEKTRIEALEAAKAQAAKFAEDYPKQVLAQRPPQVIIEEAPRNQYRPKPRPRERRQTAQYQAQQDEVVYYEPQEYTVPSQEESSEHQRRQASYYETPASQEQSHLIQAHEPSAAEYYAQRSNYYAQQHQQRQLQQHQKRQQVPLNDVYQQQRQAIYLQQEQEKQEVQHQPQQQQYVKPPAAALSSYKRLSQPLSSEIQPTYSTNVPQQIQEILKFQARIPYEIVANQINIGPVKPYVPQPTQQVPQEQQVKEAPHYKPQTDYRPQTFDHDQAQVYSLKKQQLNQQQVNLQHYGQQADHGFRPLHVRQN</sequence>
<keyword evidence="2" id="KW-0732">Signal</keyword>
<gene>
    <name evidence="3" type="ORF">TKK_018272</name>
</gene>
<dbReference type="EMBL" id="JBJJXI010000147">
    <property type="protein sequence ID" value="KAL3386419.1"/>
    <property type="molecule type" value="Genomic_DNA"/>
</dbReference>
<feature type="region of interest" description="Disordered" evidence="1">
    <location>
        <begin position="143"/>
        <end position="204"/>
    </location>
</feature>
<name>A0ABD2W0P1_9HYME</name>
<dbReference type="AlphaFoldDB" id="A0ABD2W0P1"/>
<keyword evidence="4" id="KW-1185">Reference proteome</keyword>
<evidence type="ECO:0000256" key="2">
    <source>
        <dbReference type="SAM" id="SignalP"/>
    </source>
</evidence>